<accession>A0A8B6BQW1</accession>
<feature type="transmembrane region" description="Helical" evidence="3">
    <location>
        <begin position="72"/>
        <end position="89"/>
    </location>
</feature>
<comment type="caution">
    <text evidence="4">The sequence shown here is derived from an EMBL/GenBank/DDBJ whole genome shotgun (WGS) entry which is preliminary data.</text>
</comment>
<dbReference type="GO" id="GO:0016491">
    <property type="term" value="F:oxidoreductase activity"/>
    <property type="evidence" value="ECO:0007669"/>
    <property type="project" value="UniProtKB-KW"/>
</dbReference>
<protein>
    <submittedName>
        <fullName evidence="4">17beta-estradiol 17-dehydrogenase / 3alpha(17beta)-hydroxysteroid dehydrogenase (NAD+)</fullName>
    </submittedName>
</protein>
<keyword evidence="3" id="KW-0472">Membrane</keyword>
<dbReference type="Pfam" id="PF00106">
    <property type="entry name" value="adh_short"/>
    <property type="match status" value="1"/>
</dbReference>
<evidence type="ECO:0000313" key="4">
    <source>
        <dbReference type="EMBL" id="VDH93499.1"/>
    </source>
</evidence>
<name>A0A8B6BQW1_MYTGA</name>
<feature type="transmembrane region" description="Helical" evidence="3">
    <location>
        <begin position="46"/>
        <end position="66"/>
    </location>
</feature>
<dbReference type="AlphaFoldDB" id="A0A8B6BQW1"/>
<dbReference type="PRINTS" id="PR00081">
    <property type="entry name" value="GDHRDH"/>
</dbReference>
<comment type="similarity">
    <text evidence="2">Belongs to the short-chain dehydrogenases/reductases (SDR) family.</text>
</comment>
<dbReference type="PRINTS" id="PR00080">
    <property type="entry name" value="SDRFAMILY"/>
</dbReference>
<evidence type="ECO:0000313" key="5">
    <source>
        <dbReference type="Proteomes" id="UP000596742"/>
    </source>
</evidence>
<dbReference type="Proteomes" id="UP000596742">
    <property type="component" value="Unassembled WGS sequence"/>
</dbReference>
<dbReference type="PANTHER" id="PTHR43313:SF36">
    <property type="entry name" value="D-BETA-HYDROXYBUTYRATE DEHYDROGENASE, MITOCHONDRIAL"/>
    <property type="match status" value="1"/>
</dbReference>
<dbReference type="InterPro" id="IPR020904">
    <property type="entry name" value="Sc_DH/Rdtase_CS"/>
</dbReference>
<evidence type="ECO:0000256" key="2">
    <source>
        <dbReference type="RuleBase" id="RU000363"/>
    </source>
</evidence>
<dbReference type="PANTHER" id="PTHR43313">
    <property type="entry name" value="SHORT-CHAIN DEHYDROGENASE/REDUCTASE FAMILY 9C"/>
    <property type="match status" value="1"/>
</dbReference>
<dbReference type="EMBL" id="UYJE01000467">
    <property type="protein sequence ID" value="VDH93499.1"/>
    <property type="molecule type" value="Genomic_DNA"/>
</dbReference>
<proteinExistence type="inferred from homology"/>
<evidence type="ECO:0000256" key="3">
    <source>
        <dbReference type="SAM" id="Phobius"/>
    </source>
</evidence>
<dbReference type="SUPFAM" id="SSF51735">
    <property type="entry name" value="NAD(P)-binding Rossmann-fold domains"/>
    <property type="match status" value="1"/>
</dbReference>
<dbReference type="InterPro" id="IPR036291">
    <property type="entry name" value="NAD(P)-bd_dom_sf"/>
</dbReference>
<keyword evidence="5" id="KW-1185">Reference proteome</keyword>
<sequence length="390" mass="43537">MNTNIDYDEYLDDDIIFYSILYSSVTVLFAMAVLSKFLTNEFRFGFRSVLSLAVLFLGEPLCQFFIKGPSGVFAFAMCCLVIYSILPASHLPVGNKAVLVTGCDSGFGNSLVKKLDSIGMRVFATCLSLNSPGAVSLQLACSGRVHLLQLDVTSQKDIETTVEYVKQHTGGEGLWGLVNNAGVWYYSELETTSETIYRKVLEINLFGAIRLTKALLPLIRKSKGRIVNVSSLMGRLTMEGNGAYSMSKHALLAFSDTLRQEMKKWGVHVSIIEPTGFYTENMKEHVINSRKAELWDTMDEETKVTYGQKYFDSIYDSIIEGSNRYPDDLTCVIRAMRSGLLSKRPRNRYPCGTGADFIMMLYPLLPVWVADKLISLISIMPKDVRPAGLD</sequence>
<evidence type="ECO:0000256" key="1">
    <source>
        <dbReference type="ARBA" id="ARBA00023002"/>
    </source>
</evidence>
<reference evidence="4" key="1">
    <citation type="submission" date="2018-11" db="EMBL/GenBank/DDBJ databases">
        <authorList>
            <person name="Alioto T."/>
            <person name="Alioto T."/>
        </authorList>
    </citation>
    <scope>NUCLEOTIDE SEQUENCE</scope>
</reference>
<dbReference type="Gene3D" id="3.40.50.720">
    <property type="entry name" value="NAD(P)-binding Rossmann-like Domain"/>
    <property type="match status" value="1"/>
</dbReference>
<dbReference type="GO" id="GO:0008202">
    <property type="term" value="P:steroid metabolic process"/>
    <property type="evidence" value="ECO:0007669"/>
    <property type="project" value="TreeGrafter"/>
</dbReference>
<keyword evidence="3" id="KW-0812">Transmembrane</keyword>
<keyword evidence="3" id="KW-1133">Transmembrane helix</keyword>
<keyword evidence="1" id="KW-0560">Oxidoreductase</keyword>
<gene>
    <name evidence="4" type="ORF">MGAL_10B028402</name>
</gene>
<dbReference type="OrthoDB" id="294295at2759"/>
<feature type="transmembrane region" description="Helical" evidence="3">
    <location>
        <begin position="15"/>
        <end position="34"/>
    </location>
</feature>
<organism evidence="4 5">
    <name type="scientific">Mytilus galloprovincialis</name>
    <name type="common">Mediterranean mussel</name>
    <dbReference type="NCBI Taxonomy" id="29158"/>
    <lineage>
        <taxon>Eukaryota</taxon>
        <taxon>Metazoa</taxon>
        <taxon>Spiralia</taxon>
        <taxon>Lophotrochozoa</taxon>
        <taxon>Mollusca</taxon>
        <taxon>Bivalvia</taxon>
        <taxon>Autobranchia</taxon>
        <taxon>Pteriomorphia</taxon>
        <taxon>Mytilida</taxon>
        <taxon>Mytiloidea</taxon>
        <taxon>Mytilidae</taxon>
        <taxon>Mytilinae</taxon>
        <taxon>Mytilus</taxon>
    </lineage>
</organism>
<dbReference type="PROSITE" id="PS00061">
    <property type="entry name" value="ADH_SHORT"/>
    <property type="match status" value="1"/>
</dbReference>
<dbReference type="InterPro" id="IPR002347">
    <property type="entry name" value="SDR_fam"/>
</dbReference>